<evidence type="ECO:0000256" key="5">
    <source>
        <dbReference type="ARBA" id="ARBA00022692"/>
    </source>
</evidence>
<dbReference type="InterPro" id="IPR003423">
    <property type="entry name" value="OMP_efflux"/>
</dbReference>
<dbReference type="PANTHER" id="PTHR30026:SF20">
    <property type="entry name" value="OUTER MEMBRANE PROTEIN TOLC"/>
    <property type="match status" value="1"/>
</dbReference>
<dbReference type="GO" id="GO:0015288">
    <property type="term" value="F:porin activity"/>
    <property type="evidence" value="ECO:0007669"/>
    <property type="project" value="TreeGrafter"/>
</dbReference>
<dbReference type="GO" id="GO:0015562">
    <property type="term" value="F:efflux transmembrane transporter activity"/>
    <property type="evidence" value="ECO:0007669"/>
    <property type="project" value="InterPro"/>
</dbReference>
<evidence type="ECO:0000256" key="3">
    <source>
        <dbReference type="ARBA" id="ARBA00022448"/>
    </source>
</evidence>
<evidence type="ECO:0000256" key="1">
    <source>
        <dbReference type="ARBA" id="ARBA00004442"/>
    </source>
</evidence>
<name>A0A413SZR1_9BACT</name>
<dbReference type="Proteomes" id="UP000283855">
    <property type="component" value="Unassembled WGS sequence"/>
</dbReference>
<gene>
    <name evidence="9" type="ORF">DW921_08370</name>
</gene>
<keyword evidence="7" id="KW-0998">Cell outer membrane</keyword>
<comment type="subcellular location">
    <subcellularLocation>
        <location evidence="1">Cell outer membrane</location>
    </subcellularLocation>
</comment>
<dbReference type="Gene3D" id="1.20.1600.10">
    <property type="entry name" value="Outer membrane efflux proteins (OEP)"/>
    <property type="match status" value="1"/>
</dbReference>
<evidence type="ECO:0000256" key="7">
    <source>
        <dbReference type="ARBA" id="ARBA00023237"/>
    </source>
</evidence>
<reference evidence="9 10" key="1">
    <citation type="submission" date="2018-08" db="EMBL/GenBank/DDBJ databases">
        <title>A genome reference for cultivated species of the human gut microbiota.</title>
        <authorList>
            <person name="Zou Y."/>
            <person name="Xue W."/>
            <person name="Luo G."/>
        </authorList>
    </citation>
    <scope>NUCLEOTIDE SEQUENCE [LARGE SCALE GENOMIC DNA]</scope>
    <source>
        <strain evidence="9 10">AM42-38</strain>
    </source>
</reference>
<keyword evidence="6" id="KW-0472">Membrane</keyword>
<dbReference type="AlphaFoldDB" id="A0A413SZR1"/>
<evidence type="ECO:0000256" key="6">
    <source>
        <dbReference type="ARBA" id="ARBA00023136"/>
    </source>
</evidence>
<comment type="caution">
    <text evidence="9">The sequence shown here is derived from an EMBL/GenBank/DDBJ whole genome shotgun (WGS) entry which is preliminary data.</text>
</comment>
<dbReference type="EMBL" id="QSFT01000015">
    <property type="protein sequence ID" value="RHA75567.1"/>
    <property type="molecule type" value="Genomic_DNA"/>
</dbReference>
<organism evidence="9 10">
    <name type="scientific">Phocaeicola coprophilus</name>
    <dbReference type="NCBI Taxonomy" id="387090"/>
    <lineage>
        <taxon>Bacteria</taxon>
        <taxon>Pseudomonadati</taxon>
        <taxon>Bacteroidota</taxon>
        <taxon>Bacteroidia</taxon>
        <taxon>Bacteroidales</taxon>
        <taxon>Bacteroidaceae</taxon>
        <taxon>Phocaeicola</taxon>
    </lineage>
</organism>
<dbReference type="PANTHER" id="PTHR30026">
    <property type="entry name" value="OUTER MEMBRANE PROTEIN TOLC"/>
    <property type="match status" value="1"/>
</dbReference>
<evidence type="ECO:0000256" key="8">
    <source>
        <dbReference type="SAM" id="Coils"/>
    </source>
</evidence>
<feature type="coiled-coil region" evidence="8">
    <location>
        <begin position="324"/>
        <end position="419"/>
    </location>
</feature>
<dbReference type="GO" id="GO:1990281">
    <property type="term" value="C:efflux pump complex"/>
    <property type="evidence" value="ECO:0007669"/>
    <property type="project" value="TreeGrafter"/>
</dbReference>
<evidence type="ECO:0000313" key="9">
    <source>
        <dbReference type="EMBL" id="RHA75567.1"/>
    </source>
</evidence>
<protein>
    <submittedName>
        <fullName evidence="9">TolC family protein</fullName>
    </submittedName>
</protein>
<keyword evidence="8" id="KW-0175">Coiled coil</keyword>
<dbReference type="RefSeq" id="WP_008143612.1">
    <property type="nucleotide sequence ID" value="NZ_CABJGD010000015.1"/>
</dbReference>
<dbReference type="Pfam" id="PF02321">
    <property type="entry name" value="OEP"/>
    <property type="match status" value="2"/>
</dbReference>
<dbReference type="SUPFAM" id="SSF56954">
    <property type="entry name" value="Outer membrane efflux proteins (OEP)"/>
    <property type="match status" value="1"/>
</dbReference>
<evidence type="ECO:0000256" key="4">
    <source>
        <dbReference type="ARBA" id="ARBA00022452"/>
    </source>
</evidence>
<dbReference type="GeneID" id="78406755"/>
<keyword evidence="5" id="KW-0812">Transmembrane</keyword>
<dbReference type="GO" id="GO:0009279">
    <property type="term" value="C:cell outer membrane"/>
    <property type="evidence" value="ECO:0007669"/>
    <property type="project" value="UniProtKB-SubCell"/>
</dbReference>
<proteinExistence type="inferred from homology"/>
<sequence>MKRIINLLILFLGIGANLHAQYPYTLQQCLEEGLMNNYSLRISRNEEQISKNNATLGNAGYLPTVDLTAGYSGNVNNTDTEERSTGNTISNRGVFDQTLDAGLDVSWTIFDGFNISTTYKQLKELERQGATNTRIAIEDFIASLTAEYYNYIQQEIRLKNFRYAVSLSKERLRIVEERYHIGNFSRLDYQQAKVDFNADSASYMKQQELVHTSRINLNELMAAKDMDRPIQVKDSVIDLNDRLDFTELWNATLTTNASLLRADQNSTLAQLDYKKVLSRNYPYVKLNAGYGYTFNKYDINATRIRNNWGFNGGITVGFNIFDGNRKREKRNASLAIRNAQLERDELEQGLRADLSNLWQAYRNNLRLLNLERQNLIAAKENHEIAKERYLLGDLSGIEMREAQKSLLDAEERILSAEYDTKMCEISLLQISGKITEYLK</sequence>
<keyword evidence="3" id="KW-0813">Transport</keyword>
<dbReference type="InterPro" id="IPR051906">
    <property type="entry name" value="TolC-like"/>
</dbReference>
<evidence type="ECO:0000313" key="10">
    <source>
        <dbReference type="Proteomes" id="UP000283855"/>
    </source>
</evidence>
<keyword evidence="4" id="KW-1134">Transmembrane beta strand</keyword>
<evidence type="ECO:0000256" key="2">
    <source>
        <dbReference type="ARBA" id="ARBA00007613"/>
    </source>
</evidence>
<comment type="similarity">
    <text evidence="2">Belongs to the outer membrane factor (OMF) (TC 1.B.17) family.</text>
</comment>
<accession>A0A413SZR1</accession>